<feature type="region of interest" description="Disordered" evidence="1">
    <location>
        <begin position="22"/>
        <end position="94"/>
    </location>
</feature>
<accession>A0A4D6LY49</accession>
<evidence type="ECO:0000313" key="2">
    <source>
        <dbReference type="EMBL" id="QCD93919.1"/>
    </source>
</evidence>
<reference evidence="2 3" key="1">
    <citation type="submission" date="2019-04" db="EMBL/GenBank/DDBJ databases">
        <title>An improved genome assembly and genetic linkage map for asparagus bean, Vigna unguiculata ssp. sesquipedialis.</title>
        <authorList>
            <person name="Xia Q."/>
            <person name="Zhang R."/>
            <person name="Dong Y."/>
        </authorList>
    </citation>
    <scope>NUCLEOTIDE SEQUENCE [LARGE SCALE GENOMIC DNA]</scope>
    <source>
        <tissue evidence="2">Leaf</tissue>
    </source>
</reference>
<gene>
    <name evidence="2" type="ORF">DEO72_LG5g1996</name>
</gene>
<name>A0A4D6LY49_VIGUN</name>
<evidence type="ECO:0000256" key="1">
    <source>
        <dbReference type="SAM" id="MobiDB-lite"/>
    </source>
</evidence>
<dbReference type="Proteomes" id="UP000501690">
    <property type="component" value="Linkage Group LG5"/>
</dbReference>
<organism evidence="2 3">
    <name type="scientific">Vigna unguiculata</name>
    <name type="common">Cowpea</name>
    <dbReference type="NCBI Taxonomy" id="3917"/>
    <lineage>
        <taxon>Eukaryota</taxon>
        <taxon>Viridiplantae</taxon>
        <taxon>Streptophyta</taxon>
        <taxon>Embryophyta</taxon>
        <taxon>Tracheophyta</taxon>
        <taxon>Spermatophyta</taxon>
        <taxon>Magnoliopsida</taxon>
        <taxon>eudicotyledons</taxon>
        <taxon>Gunneridae</taxon>
        <taxon>Pentapetalae</taxon>
        <taxon>rosids</taxon>
        <taxon>fabids</taxon>
        <taxon>Fabales</taxon>
        <taxon>Fabaceae</taxon>
        <taxon>Papilionoideae</taxon>
        <taxon>50 kb inversion clade</taxon>
        <taxon>NPAAA clade</taxon>
        <taxon>indigoferoid/millettioid clade</taxon>
        <taxon>Phaseoleae</taxon>
        <taxon>Vigna</taxon>
    </lineage>
</organism>
<dbReference type="AlphaFoldDB" id="A0A4D6LY49"/>
<dbReference type="EMBL" id="CP039349">
    <property type="protein sequence ID" value="QCD93919.1"/>
    <property type="molecule type" value="Genomic_DNA"/>
</dbReference>
<keyword evidence="3" id="KW-1185">Reference proteome</keyword>
<protein>
    <submittedName>
        <fullName evidence="2">Uncharacterized protein</fullName>
    </submittedName>
</protein>
<sequence>MTNIQKPRNHRTKALLAQLLAQAEGSRSGERASRSGELLSPRQGLEKRNNGIVTHSRLGETSSPKRDVLSLKTRACRLSDSSRRQSGRDTANLA</sequence>
<proteinExistence type="predicted"/>
<evidence type="ECO:0000313" key="3">
    <source>
        <dbReference type="Proteomes" id="UP000501690"/>
    </source>
</evidence>